<dbReference type="GO" id="GO:0051015">
    <property type="term" value="F:actin filament binding"/>
    <property type="evidence" value="ECO:0007669"/>
    <property type="project" value="TreeGrafter"/>
</dbReference>
<dbReference type="EMBL" id="KN726272">
    <property type="protein sequence ID" value="KIH68863.1"/>
    <property type="molecule type" value="Genomic_DNA"/>
</dbReference>
<feature type="domain" description="Ima1 N-terminal" evidence="9">
    <location>
        <begin position="35"/>
        <end position="162"/>
    </location>
</feature>
<comment type="subcellular location">
    <subcellularLocation>
        <location evidence="1">Nucleus inner membrane</location>
        <topology evidence="1">Multi-pass membrane protein</topology>
    </subcellularLocation>
</comment>
<evidence type="ECO:0000256" key="4">
    <source>
        <dbReference type="ARBA" id="ARBA00022989"/>
    </source>
</evidence>
<dbReference type="GO" id="GO:0030473">
    <property type="term" value="P:nuclear migration along microtubule"/>
    <property type="evidence" value="ECO:0007669"/>
    <property type="project" value="TreeGrafter"/>
</dbReference>
<dbReference type="PANTHER" id="PTHR28646:SF1">
    <property type="entry name" value="TRANSMEMBRANE PROTEIN 201"/>
    <property type="match status" value="1"/>
</dbReference>
<feature type="region of interest" description="Disordered" evidence="7">
    <location>
        <begin position="489"/>
        <end position="515"/>
    </location>
</feature>
<feature type="transmembrane region" description="Helical" evidence="8">
    <location>
        <begin position="7"/>
        <end position="27"/>
    </location>
</feature>
<sequence length="536" mass="59724">MPDTITLMEVVAAVVACTVVPLVYTSLRSYFPAKVNCWFCQHDQHVPYNQRNSFICSSCEQYNGFDASGGYNRKVPGQHCVVAAKPMNRFCTPSKSAFTRPDVVPQEGFGSNGLCDKCNREQEIIMTRIAAFEPLNEDRWNEELEEYRYKLNKIYPLCAKCTFFAQNKMQEEKKKHANLIAIKNRVANSLVSGLTSVTKVAAKDAELDLFRLPPVFCIAMPSILATAYHLVGGLLCAHTISIWTNKCRATLPDLLLPFFAALHLASFSVPEEAYREDLALFRCAFASFEMLLATAITFVPRKKMHTKRPNRILSSAFSLASTPMSQCSSQASSRNNSMLSPNMGIAAAFEESPTSTSELVIRQRLKWRERQQTPEPMTSPKQARGKDDYEDMDWEPVVDSARTAGISTNGMRPSEVMARMIRESTPSRELAPSLSTLSLLGEKRSPVKSGSELGLSTARKVPFSNSGFGVSRSYAPSLARSRLSTAKSNVSRLPSIRSMRREDSPTRSTFTSISQREEQTRKPWITVLLVAIASLL</sequence>
<evidence type="ECO:0000259" key="9">
    <source>
        <dbReference type="Pfam" id="PF09779"/>
    </source>
</evidence>
<keyword evidence="6" id="KW-0539">Nucleus</keyword>
<evidence type="ECO:0000256" key="8">
    <source>
        <dbReference type="SAM" id="Phobius"/>
    </source>
</evidence>
<dbReference type="InterPro" id="IPR018617">
    <property type="entry name" value="Ima1_N"/>
</dbReference>
<comment type="similarity">
    <text evidence="2">Belongs to the TMEM201 family.</text>
</comment>
<evidence type="ECO:0000256" key="5">
    <source>
        <dbReference type="ARBA" id="ARBA00023136"/>
    </source>
</evidence>
<protein>
    <recommendedName>
        <fullName evidence="9">Ima1 N-terminal domain-containing protein</fullName>
    </recommendedName>
</protein>
<evidence type="ECO:0000256" key="6">
    <source>
        <dbReference type="ARBA" id="ARBA00023242"/>
    </source>
</evidence>
<keyword evidence="11" id="KW-1185">Reference proteome</keyword>
<dbReference type="PANTHER" id="PTHR28646">
    <property type="entry name" value="TRANSMEMBRANE PROTEIN 201"/>
    <property type="match status" value="1"/>
</dbReference>
<dbReference type="AlphaFoldDB" id="A0A0C2DFY5"/>
<evidence type="ECO:0000256" key="1">
    <source>
        <dbReference type="ARBA" id="ARBA00004473"/>
    </source>
</evidence>
<dbReference type="Proteomes" id="UP000054047">
    <property type="component" value="Unassembled WGS sequence"/>
</dbReference>
<dbReference type="GO" id="GO:0005521">
    <property type="term" value="F:lamin binding"/>
    <property type="evidence" value="ECO:0007669"/>
    <property type="project" value="TreeGrafter"/>
</dbReference>
<feature type="transmembrane region" description="Helical" evidence="8">
    <location>
        <begin position="218"/>
        <end position="237"/>
    </location>
</feature>
<evidence type="ECO:0000313" key="10">
    <source>
        <dbReference type="EMBL" id="KIH68863.1"/>
    </source>
</evidence>
<evidence type="ECO:0000256" key="3">
    <source>
        <dbReference type="ARBA" id="ARBA00022692"/>
    </source>
</evidence>
<organism evidence="10 11">
    <name type="scientific">Ancylostoma duodenale</name>
    <dbReference type="NCBI Taxonomy" id="51022"/>
    <lineage>
        <taxon>Eukaryota</taxon>
        <taxon>Metazoa</taxon>
        <taxon>Ecdysozoa</taxon>
        <taxon>Nematoda</taxon>
        <taxon>Chromadorea</taxon>
        <taxon>Rhabditida</taxon>
        <taxon>Rhabditina</taxon>
        <taxon>Rhabditomorpha</taxon>
        <taxon>Strongyloidea</taxon>
        <taxon>Ancylostomatidae</taxon>
        <taxon>Ancylostomatinae</taxon>
        <taxon>Ancylostoma</taxon>
    </lineage>
</organism>
<evidence type="ECO:0000256" key="7">
    <source>
        <dbReference type="SAM" id="MobiDB-lite"/>
    </source>
</evidence>
<dbReference type="OrthoDB" id="10020193at2759"/>
<keyword evidence="5 8" id="KW-0472">Membrane</keyword>
<keyword evidence="4 8" id="KW-1133">Transmembrane helix</keyword>
<keyword evidence="3 8" id="KW-0812">Transmembrane</keyword>
<feature type="region of interest" description="Disordered" evidence="7">
    <location>
        <begin position="368"/>
        <end position="390"/>
    </location>
</feature>
<evidence type="ECO:0000256" key="2">
    <source>
        <dbReference type="ARBA" id="ARBA00007600"/>
    </source>
</evidence>
<accession>A0A0C2DFY5</accession>
<name>A0A0C2DFY5_9BILA</name>
<proteinExistence type="inferred from homology"/>
<evidence type="ECO:0000313" key="11">
    <source>
        <dbReference type="Proteomes" id="UP000054047"/>
    </source>
</evidence>
<gene>
    <name evidence="10" type="ORF">ANCDUO_00796</name>
</gene>
<dbReference type="Pfam" id="PF09779">
    <property type="entry name" value="Ima1_N"/>
    <property type="match status" value="1"/>
</dbReference>
<dbReference type="GO" id="GO:0005637">
    <property type="term" value="C:nuclear inner membrane"/>
    <property type="evidence" value="ECO:0007669"/>
    <property type="project" value="UniProtKB-SubCell"/>
</dbReference>
<dbReference type="InterPro" id="IPR040041">
    <property type="entry name" value="TMEM201"/>
</dbReference>
<reference evidence="10 11" key="1">
    <citation type="submission" date="2013-12" db="EMBL/GenBank/DDBJ databases">
        <title>Draft genome of the parsitic nematode Ancylostoma duodenale.</title>
        <authorList>
            <person name="Mitreva M."/>
        </authorList>
    </citation>
    <scope>NUCLEOTIDE SEQUENCE [LARGE SCALE GENOMIC DNA]</scope>
    <source>
        <strain evidence="10 11">Zhejiang</strain>
    </source>
</reference>
<feature type="transmembrane region" description="Helical" evidence="8">
    <location>
        <begin position="279"/>
        <end position="299"/>
    </location>
</feature>